<dbReference type="Proteomes" id="UP000838878">
    <property type="component" value="Chromosome 1"/>
</dbReference>
<gene>
    <name evidence="2" type="ORF">BINO364_LOCUS439</name>
</gene>
<evidence type="ECO:0000256" key="1">
    <source>
        <dbReference type="SAM" id="MobiDB-lite"/>
    </source>
</evidence>
<organism evidence="2 3">
    <name type="scientific">Brenthis ino</name>
    <name type="common">lesser marbled fritillary</name>
    <dbReference type="NCBI Taxonomy" id="405034"/>
    <lineage>
        <taxon>Eukaryota</taxon>
        <taxon>Metazoa</taxon>
        <taxon>Ecdysozoa</taxon>
        <taxon>Arthropoda</taxon>
        <taxon>Hexapoda</taxon>
        <taxon>Insecta</taxon>
        <taxon>Pterygota</taxon>
        <taxon>Neoptera</taxon>
        <taxon>Endopterygota</taxon>
        <taxon>Lepidoptera</taxon>
        <taxon>Glossata</taxon>
        <taxon>Ditrysia</taxon>
        <taxon>Papilionoidea</taxon>
        <taxon>Nymphalidae</taxon>
        <taxon>Heliconiinae</taxon>
        <taxon>Argynnini</taxon>
        <taxon>Brenthis</taxon>
    </lineage>
</organism>
<sequence length="105" mass="11537">MQAMRRNEYARVDATEVARDKTVRVARAAPPPAPAPAPPLRRAISDHTSIFIHCTPNYITDAMLQAECNYMHKCQSTVRIGAGAACDAWPVCGTDKSSINYPYNT</sequence>
<proteinExistence type="predicted"/>
<evidence type="ECO:0000313" key="3">
    <source>
        <dbReference type="Proteomes" id="UP000838878"/>
    </source>
</evidence>
<accession>A0A8J9XZC8</accession>
<name>A0A8J9XZC8_9NEOP</name>
<protein>
    <submittedName>
        <fullName evidence="2">Uncharacterized protein</fullName>
    </submittedName>
</protein>
<dbReference type="AlphaFoldDB" id="A0A8J9XZC8"/>
<reference evidence="2" key="1">
    <citation type="submission" date="2021-12" db="EMBL/GenBank/DDBJ databases">
        <authorList>
            <person name="Martin H S."/>
        </authorList>
    </citation>
    <scope>NUCLEOTIDE SEQUENCE</scope>
</reference>
<feature type="region of interest" description="Disordered" evidence="1">
    <location>
        <begin position="21"/>
        <end position="40"/>
    </location>
</feature>
<keyword evidence="3" id="KW-1185">Reference proteome</keyword>
<feature type="non-terminal residue" evidence="2">
    <location>
        <position position="105"/>
    </location>
</feature>
<evidence type="ECO:0000313" key="2">
    <source>
        <dbReference type="EMBL" id="CAH0713259.1"/>
    </source>
</evidence>
<feature type="compositionally biased region" description="Pro residues" evidence="1">
    <location>
        <begin position="29"/>
        <end position="39"/>
    </location>
</feature>
<dbReference type="EMBL" id="OV170221">
    <property type="protein sequence ID" value="CAH0713259.1"/>
    <property type="molecule type" value="Genomic_DNA"/>
</dbReference>